<dbReference type="AlphaFoldDB" id="A0A835I4B9"/>
<dbReference type="EMBL" id="JADFTS010000004">
    <property type="protein sequence ID" value="KAF9610264.1"/>
    <property type="molecule type" value="Genomic_DNA"/>
</dbReference>
<evidence type="ECO:0000256" key="1">
    <source>
        <dbReference type="ARBA" id="ARBA00008956"/>
    </source>
</evidence>
<keyword evidence="6" id="KW-1185">Reference proteome</keyword>
<evidence type="ECO:0000313" key="5">
    <source>
        <dbReference type="EMBL" id="KAF9610264.1"/>
    </source>
</evidence>
<sequence>MDLIDALQGFYPLKSKKARGGELGVIRRTCVLLLEGLELVKPVISEEAKKLAVDWRGKVTVGSDDQLEALVFLQLLASYGLVNEFNVDEVLDLLFLLREGDKLLICLEGLVLVFQVF</sequence>
<keyword evidence="4" id="KW-0217">Developmental protein</keyword>
<dbReference type="PANTHER" id="PTHR31791">
    <property type="entry name" value="FRIGIDA-LIKE PROTEIN 3-RELATED"/>
    <property type="match status" value="1"/>
</dbReference>
<gene>
    <name evidence="5" type="ORF">IFM89_021825</name>
</gene>
<keyword evidence="3 4" id="KW-0287">Flowering</keyword>
<comment type="similarity">
    <text evidence="1 4">Belongs to the Frigida family.</text>
</comment>
<comment type="caution">
    <text evidence="5">The sequence shown here is derived from an EMBL/GenBank/DDBJ whole genome shotgun (WGS) entry which is preliminary data.</text>
</comment>
<dbReference type="InterPro" id="IPR012474">
    <property type="entry name" value="Frigida"/>
</dbReference>
<keyword evidence="2 4" id="KW-0221">Differentiation</keyword>
<proteinExistence type="inferred from homology"/>
<dbReference type="Proteomes" id="UP000631114">
    <property type="component" value="Unassembled WGS sequence"/>
</dbReference>
<reference evidence="5 6" key="1">
    <citation type="submission" date="2020-10" db="EMBL/GenBank/DDBJ databases">
        <title>The Coptis chinensis genome and diversification of protoberbering-type alkaloids.</title>
        <authorList>
            <person name="Wang B."/>
            <person name="Shu S."/>
            <person name="Song C."/>
            <person name="Liu Y."/>
        </authorList>
    </citation>
    <scope>NUCLEOTIDE SEQUENCE [LARGE SCALE GENOMIC DNA]</scope>
    <source>
        <strain evidence="5">HL-2020</strain>
        <tissue evidence="5">Leaf</tissue>
    </source>
</reference>
<evidence type="ECO:0000256" key="3">
    <source>
        <dbReference type="ARBA" id="ARBA00023089"/>
    </source>
</evidence>
<accession>A0A835I4B9</accession>
<dbReference type="Pfam" id="PF07899">
    <property type="entry name" value="Frigida"/>
    <property type="match status" value="1"/>
</dbReference>
<name>A0A835I4B9_9MAGN</name>
<dbReference type="OrthoDB" id="1166059at2759"/>
<evidence type="ECO:0000256" key="2">
    <source>
        <dbReference type="ARBA" id="ARBA00022782"/>
    </source>
</evidence>
<organism evidence="5 6">
    <name type="scientific">Coptis chinensis</name>
    <dbReference type="NCBI Taxonomy" id="261450"/>
    <lineage>
        <taxon>Eukaryota</taxon>
        <taxon>Viridiplantae</taxon>
        <taxon>Streptophyta</taxon>
        <taxon>Embryophyta</taxon>
        <taxon>Tracheophyta</taxon>
        <taxon>Spermatophyta</taxon>
        <taxon>Magnoliopsida</taxon>
        <taxon>Ranunculales</taxon>
        <taxon>Ranunculaceae</taxon>
        <taxon>Coptidoideae</taxon>
        <taxon>Coptis</taxon>
    </lineage>
</organism>
<dbReference type="GO" id="GO:0009908">
    <property type="term" value="P:flower development"/>
    <property type="evidence" value="ECO:0007669"/>
    <property type="project" value="UniProtKB-KW"/>
</dbReference>
<dbReference type="GO" id="GO:0030154">
    <property type="term" value="P:cell differentiation"/>
    <property type="evidence" value="ECO:0007669"/>
    <property type="project" value="UniProtKB-KW"/>
</dbReference>
<protein>
    <recommendedName>
        <fullName evidence="4">FRIGIDA-like protein</fullName>
    </recommendedName>
</protein>
<evidence type="ECO:0000256" key="4">
    <source>
        <dbReference type="RuleBase" id="RU364012"/>
    </source>
</evidence>
<dbReference type="PANTHER" id="PTHR31791:SF47">
    <property type="entry name" value="INACTIVE FRIGIDA-LIKE PROTEIN 2"/>
    <property type="match status" value="1"/>
</dbReference>
<evidence type="ECO:0000313" key="6">
    <source>
        <dbReference type="Proteomes" id="UP000631114"/>
    </source>
</evidence>